<dbReference type="AlphaFoldDB" id="A0A2N6KHB7"/>
<dbReference type="EMBL" id="NMQA01000110">
    <property type="protein sequence ID" value="PLZ98721.1"/>
    <property type="molecule type" value="Genomic_DNA"/>
</dbReference>
<evidence type="ECO:0000256" key="3">
    <source>
        <dbReference type="ARBA" id="ARBA00022989"/>
    </source>
</evidence>
<feature type="transmembrane region" description="Helical" evidence="5">
    <location>
        <begin position="6"/>
        <end position="28"/>
    </location>
</feature>
<sequence length="294" mass="31451">MEANFLTTVLLPTALAIIMLGMGLSLLPEDFQRVRKYPKAVSIGLISQLVILPIIGFVIAKVVPMPPAIAVGLMILALCPGGPSSNLITYLAKGDVALSVTLTAFSSIITVFTIPTFANLALQHFMGRSAAIALPIGSTMLQIFLITLLPIGLGMYLRQIFPELALRLEKVTSRLAIALLLIIIIALIIREWNRLPGFILQVGIGAALLNVLSTLAGLYTSKLFKLDPAQQICIAIEVGIQNGTLAIAITAGLLNDPDMAIPGAIYSLFMNLTAFIAIHYGRKLVLSQKVKKIA</sequence>
<keyword evidence="2 5" id="KW-0812">Transmembrane</keyword>
<comment type="subcellular location">
    <subcellularLocation>
        <location evidence="1">Membrane</location>
        <topology evidence="1">Multi-pass membrane protein</topology>
    </subcellularLocation>
</comment>
<name>A0A2N6KHB7_9CYAN</name>
<keyword evidence="3 5" id="KW-1133">Transmembrane helix</keyword>
<keyword evidence="4 5" id="KW-0472">Membrane</keyword>
<accession>A0A2N6KHB7</accession>
<reference evidence="6 7" key="1">
    <citation type="submission" date="2017-07" db="EMBL/GenBank/DDBJ databases">
        <title>Genomes of Fischerella (Mastigocladus) sp. strains.</title>
        <authorList>
            <person name="Miller S.R."/>
        </authorList>
    </citation>
    <scope>NUCLEOTIDE SEQUENCE [LARGE SCALE GENOMIC DNA]</scope>
    <source>
        <strain evidence="6 7">CCMEE 5268</strain>
    </source>
</reference>
<evidence type="ECO:0000313" key="7">
    <source>
        <dbReference type="Proteomes" id="UP000235025"/>
    </source>
</evidence>
<dbReference type="PANTHER" id="PTHR10361">
    <property type="entry name" value="SODIUM-BILE ACID COTRANSPORTER"/>
    <property type="match status" value="1"/>
</dbReference>
<evidence type="ECO:0000256" key="1">
    <source>
        <dbReference type="ARBA" id="ARBA00004141"/>
    </source>
</evidence>
<feature type="transmembrane region" description="Helical" evidence="5">
    <location>
        <begin position="130"/>
        <end position="154"/>
    </location>
</feature>
<feature type="transmembrane region" description="Helical" evidence="5">
    <location>
        <begin position="232"/>
        <end position="254"/>
    </location>
</feature>
<evidence type="ECO:0000256" key="2">
    <source>
        <dbReference type="ARBA" id="ARBA00022692"/>
    </source>
</evidence>
<gene>
    <name evidence="6" type="ORF">CEN50_10230</name>
</gene>
<organism evidence="6 7">
    <name type="scientific">Fischerella thermalis CCMEE 5268</name>
    <dbReference type="NCBI Taxonomy" id="2019662"/>
    <lineage>
        <taxon>Bacteria</taxon>
        <taxon>Bacillati</taxon>
        <taxon>Cyanobacteriota</taxon>
        <taxon>Cyanophyceae</taxon>
        <taxon>Nostocales</taxon>
        <taxon>Hapalosiphonaceae</taxon>
        <taxon>Fischerella</taxon>
    </lineage>
</organism>
<dbReference type="InterPro" id="IPR004710">
    <property type="entry name" value="Bilac:Na_transpt"/>
</dbReference>
<dbReference type="Gene3D" id="1.20.1530.20">
    <property type="match status" value="1"/>
</dbReference>
<dbReference type="InterPro" id="IPR002657">
    <property type="entry name" value="BilAc:Na_symport/Acr3"/>
</dbReference>
<dbReference type="Pfam" id="PF01758">
    <property type="entry name" value="SBF"/>
    <property type="match status" value="1"/>
</dbReference>
<feature type="transmembrane region" description="Helical" evidence="5">
    <location>
        <begin position="65"/>
        <end position="84"/>
    </location>
</feature>
<feature type="transmembrane region" description="Helical" evidence="5">
    <location>
        <begin position="260"/>
        <end position="281"/>
    </location>
</feature>
<dbReference type="PANTHER" id="PTHR10361:SF24">
    <property type="entry name" value="P3 PROTEIN"/>
    <property type="match status" value="1"/>
</dbReference>
<dbReference type="RefSeq" id="WP_102172560.1">
    <property type="nucleotide sequence ID" value="NZ_NMQA01000110.1"/>
</dbReference>
<dbReference type="Proteomes" id="UP000235025">
    <property type="component" value="Unassembled WGS sequence"/>
</dbReference>
<feature type="transmembrane region" description="Helical" evidence="5">
    <location>
        <begin position="198"/>
        <end position="220"/>
    </location>
</feature>
<feature type="transmembrane region" description="Helical" evidence="5">
    <location>
        <begin position="96"/>
        <end position="118"/>
    </location>
</feature>
<comment type="caution">
    <text evidence="6">The sequence shown here is derived from an EMBL/GenBank/DDBJ whole genome shotgun (WGS) entry which is preliminary data.</text>
</comment>
<evidence type="ECO:0000313" key="6">
    <source>
        <dbReference type="EMBL" id="PLZ98721.1"/>
    </source>
</evidence>
<evidence type="ECO:0000256" key="5">
    <source>
        <dbReference type="SAM" id="Phobius"/>
    </source>
</evidence>
<proteinExistence type="predicted"/>
<dbReference type="InterPro" id="IPR038770">
    <property type="entry name" value="Na+/solute_symporter_sf"/>
</dbReference>
<feature type="transmembrane region" description="Helical" evidence="5">
    <location>
        <begin position="40"/>
        <end position="59"/>
    </location>
</feature>
<protein>
    <submittedName>
        <fullName evidence="6">Bile acid:sodium symporter</fullName>
    </submittedName>
</protein>
<evidence type="ECO:0000256" key="4">
    <source>
        <dbReference type="ARBA" id="ARBA00023136"/>
    </source>
</evidence>
<feature type="transmembrane region" description="Helical" evidence="5">
    <location>
        <begin position="175"/>
        <end position="192"/>
    </location>
</feature>
<dbReference type="GO" id="GO:0016020">
    <property type="term" value="C:membrane"/>
    <property type="evidence" value="ECO:0007669"/>
    <property type="project" value="UniProtKB-SubCell"/>
</dbReference>